<keyword evidence="2" id="KW-1185">Reference proteome</keyword>
<evidence type="ECO:0000313" key="2">
    <source>
        <dbReference type="Proteomes" id="UP000662857"/>
    </source>
</evidence>
<dbReference type="Proteomes" id="UP000662857">
    <property type="component" value="Chromosome"/>
</dbReference>
<proteinExistence type="predicted"/>
<protein>
    <submittedName>
        <fullName evidence="1">Uncharacterized protein</fullName>
    </submittedName>
</protein>
<dbReference type="RefSeq" id="WP_239676413.1">
    <property type="nucleotide sequence ID" value="NZ_CP070499.1"/>
</dbReference>
<dbReference type="EMBL" id="CP070499">
    <property type="protein sequence ID" value="QSB14286.1"/>
    <property type="molecule type" value="Genomic_DNA"/>
</dbReference>
<dbReference type="AlphaFoldDB" id="A0A895YI89"/>
<dbReference type="KEGG" id="nhy:JQS43_22710"/>
<sequence length="192" mass="21552">MSDPESAQWQPADLVVVAAPPDDLGGEESRILELWVEAVNALEMHGPAITTAPPQGTRGLVNLPVWFWTEEHEHRWPEELHAAAEAPELGERVDVYAEPLFMEWDMGDGNVRRCDGPGEAWQSGMDLLNPAHECHHTYRRTSRDEPGGVYEIVAITTWRVWWDINGSFDSELEIQVGTTGELQVDEIQVLTS</sequence>
<reference evidence="1" key="1">
    <citation type="submission" date="2021-02" db="EMBL/GenBank/DDBJ databases">
        <title>Natrosporangium hydrolyticum gen. nov., sp. nov, a haloalkaliphilic actinobacterium from a soda solonchak soil.</title>
        <authorList>
            <person name="Sorokin D.Y."/>
            <person name="Khijniak T.V."/>
            <person name="Zakharycheva A.P."/>
            <person name="Boueva O.V."/>
            <person name="Ariskina E.V."/>
            <person name="Hahnke R.L."/>
            <person name="Bunk B."/>
            <person name="Sproer C."/>
            <person name="Schumann P."/>
            <person name="Evtushenko L.I."/>
            <person name="Kublanov I.V."/>
        </authorList>
    </citation>
    <scope>NUCLEOTIDE SEQUENCE</scope>
    <source>
        <strain evidence="1">DSM 106523</strain>
    </source>
</reference>
<gene>
    <name evidence="1" type="ORF">JQS43_22710</name>
</gene>
<evidence type="ECO:0000313" key="1">
    <source>
        <dbReference type="EMBL" id="QSB14286.1"/>
    </source>
</evidence>
<organism evidence="1 2">
    <name type="scientific">Natronosporangium hydrolyticum</name>
    <dbReference type="NCBI Taxonomy" id="2811111"/>
    <lineage>
        <taxon>Bacteria</taxon>
        <taxon>Bacillati</taxon>
        <taxon>Actinomycetota</taxon>
        <taxon>Actinomycetes</taxon>
        <taxon>Micromonosporales</taxon>
        <taxon>Micromonosporaceae</taxon>
        <taxon>Natronosporangium</taxon>
    </lineage>
</organism>
<accession>A0A895YI89</accession>
<name>A0A895YI89_9ACTN</name>